<dbReference type="AlphaFoldDB" id="A0A6H5HU86"/>
<evidence type="ECO:0000313" key="2">
    <source>
        <dbReference type="Proteomes" id="UP000479190"/>
    </source>
</evidence>
<dbReference type="Proteomes" id="UP000479190">
    <property type="component" value="Unassembled WGS sequence"/>
</dbReference>
<dbReference type="EMBL" id="CADCXV010000023">
    <property type="protein sequence ID" value="CAB0027913.1"/>
    <property type="molecule type" value="Genomic_DNA"/>
</dbReference>
<evidence type="ECO:0000313" key="1">
    <source>
        <dbReference type="EMBL" id="CAB0027913.1"/>
    </source>
</evidence>
<sequence length="108" mass="12056">MDDEFNDVVLVEDSRRRCSYRGTGPPPPRLPTATMLVPQPPRSNRLCDDWTCPKKNLMCRAVARSLFSVPQFPCLCACGLCLCATDASSRLSSQQFFSVVQGEKKSRI</sequence>
<proteinExistence type="predicted"/>
<organism evidence="1 2">
    <name type="scientific">Trichogramma brassicae</name>
    <dbReference type="NCBI Taxonomy" id="86971"/>
    <lineage>
        <taxon>Eukaryota</taxon>
        <taxon>Metazoa</taxon>
        <taxon>Ecdysozoa</taxon>
        <taxon>Arthropoda</taxon>
        <taxon>Hexapoda</taxon>
        <taxon>Insecta</taxon>
        <taxon>Pterygota</taxon>
        <taxon>Neoptera</taxon>
        <taxon>Endopterygota</taxon>
        <taxon>Hymenoptera</taxon>
        <taxon>Apocrita</taxon>
        <taxon>Proctotrupomorpha</taxon>
        <taxon>Chalcidoidea</taxon>
        <taxon>Trichogrammatidae</taxon>
        <taxon>Trichogramma</taxon>
    </lineage>
</organism>
<protein>
    <submittedName>
        <fullName evidence="1">Uncharacterized protein</fullName>
    </submittedName>
</protein>
<gene>
    <name evidence="1" type="ORF">TBRA_LOCUS143</name>
</gene>
<name>A0A6H5HU86_9HYME</name>
<reference evidence="1 2" key="1">
    <citation type="submission" date="2020-02" db="EMBL/GenBank/DDBJ databases">
        <authorList>
            <person name="Ferguson B K."/>
        </authorList>
    </citation>
    <scope>NUCLEOTIDE SEQUENCE [LARGE SCALE GENOMIC DNA]</scope>
</reference>
<keyword evidence="2" id="KW-1185">Reference proteome</keyword>
<accession>A0A6H5HU86</accession>